<dbReference type="SMART" id="SM00421">
    <property type="entry name" value="HTH_LUXR"/>
    <property type="match status" value="1"/>
</dbReference>
<dbReference type="Pfam" id="PF00072">
    <property type="entry name" value="Response_reg"/>
    <property type="match status" value="1"/>
</dbReference>
<dbReference type="PANTHER" id="PTHR43214">
    <property type="entry name" value="TWO-COMPONENT RESPONSE REGULATOR"/>
    <property type="match status" value="1"/>
</dbReference>
<dbReference type="GO" id="GO:0000160">
    <property type="term" value="P:phosphorelay signal transduction system"/>
    <property type="evidence" value="ECO:0007669"/>
    <property type="project" value="InterPro"/>
</dbReference>
<feature type="domain" description="HTH luxR-type" evidence="3">
    <location>
        <begin position="140"/>
        <end position="205"/>
    </location>
</feature>
<dbReference type="SUPFAM" id="SSF52172">
    <property type="entry name" value="CheY-like"/>
    <property type="match status" value="1"/>
</dbReference>
<keyword evidence="6" id="KW-1185">Reference proteome</keyword>
<comment type="caution">
    <text evidence="5">The sequence shown here is derived from an EMBL/GenBank/DDBJ whole genome shotgun (WGS) entry which is preliminary data.</text>
</comment>
<dbReference type="PROSITE" id="PS50110">
    <property type="entry name" value="RESPONSE_REGULATORY"/>
    <property type="match status" value="1"/>
</dbReference>
<keyword evidence="1" id="KW-0238">DNA-binding</keyword>
<dbReference type="InterPro" id="IPR016032">
    <property type="entry name" value="Sig_transdc_resp-reg_C-effctor"/>
</dbReference>
<evidence type="ECO:0000256" key="1">
    <source>
        <dbReference type="ARBA" id="ARBA00023125"/>
    </source>
</evidence>
<evidence type="ECO:0000256" key="2">
    <source>
        <dbReference type="PROSITE-ProRule" id="PRU00169"/>
    </source>
</evidence>
<evidence type="ECO:0000313" key="6">
    <source>
        <dbReference type="Proteomes" id="UP001149140"/>
    </source>
</evidence>
<dbReference type="RefSeq" id="WP_270044686.1">
    <property type="nucleotide sequence ID" value="NZ_JAPDOD010000046.1"/>
</dbReference>
<dbReference type="InterPro" id="IPR011006">
    <property type="entry name" value="CheY-like_superfamily"/>
</dbReference>
<organism evidence="5 6">
    <name type="scientific">Solirubrobacter ginsenosidimutans</name>
    <dbReference type="NCBI Taxonomy" id="490573"/>
    <lineage>
        <taxon>Bacteria</taxon>
        <taxon>Bacillati</taxon>
        <taxon>Actinomycetota</taxon>
        <taxon>Thermoleophilia</taxon>
        <taxon>Solirubrobacterales</taxon>
        <taxon>Solirubrobacteraceae</taxon>
        <taxon>Solirubrobacter</taxon>
    </lineage>
</organism>
<dbReference type="Proteomes" id="UP001149140">
    <property type="component" value="Unassembled WGS sequence"/>
</dbReference>
<dbReference type="InterPro" id="IPR001789">
    <property type="entry name" value="Sig_transdc_resp-reg_receiver"/>
</dbReference>
<dbReference type="InterPro" id="IPR039420">
    <property type="entry name" value="WalR-like"/>
</dbReference>
<gene>
    <name evidence="5" type="ORF">OM076_34480</name>
</gene>
<dbReference type="Gene3D" id="3.40.50.2300">
    <property type="match status" value="1"/>
</dbReference>
<dbReference type="Pfam" id="PF00196">
    <property type="entry name" value="GerE"/>
    <property type="match status" value="1"/>
</dbReference>
<dbReference type="PRINTS" id="PR00038">
    <property type="entry name" value="HTHLUXR"/>
</dbReference>
<evidence type="ECO:0000313" key="5">
    <source>
        <dbReference type="EMBL" id="MDA0165427.1"/>
    </source>
</evidence>
<dbReference type="CDD" id="cd06170">
    <property type="entry name" value="LuxR_C_like"/>
    <property type="match status" value="1"/>
</dbReference>
<keyword evidence="2" id="KW-0597">Phosphoprotein</keyword>
<proteinExistence type="predicted"/>
<feature type="domain" description="Response regulatory" evidence="4">
    <location>
        <begin position="2"/>
        <end position="115"/>
    </location>
</feature>
<reference evidence="5" key="1">
    <citation type="submission" date="2022-10" db="EMBL/GenBank/DDBJ databases">
        <title>The WGS of Solirubrobacter ginsenosidimutans DSM 21036.</title>
        <authorList>
            <person name="Jiang Z."/>
        </authorList>
    </citation>
    <scope>NUCLEOTIDE SEQUENCE</scope>
    <source>
        <strain evidence="5">DSM 21036</strain>
    </source>
</reference>
<dbReference type="AlphaFoldDB" id="A0A9X3N2F2"/>
<accession>A0A9X3N2F2</accession>
<dbReference type="EMBL" id="JAPDOD010000046">
    <property type="protein sequence ID" value="MDA0165427.1"/>
    <property type="molecule type" value="Genomic_DNA"/>
</dbReference>
<evidence type="ECO:0000259" key="4">
    <source>
        <dbReference type="PROSITE" id="PS50110"/>
    </source>
</evidence>
<sequence>MKLFVLDTHTIYRRGLVACLDLLDEVESVADAERVRDAWEHPALFEADLVLVDPSLPGGADFVTGVRETVGARVIVCASDAGQDAALSALQAGAVGYLRKDELTPETLSSAVRAAADGTSVVGAGLLEHLLAKLPESAEVKPAPARLTDREQQVLSLIAAGHPTREVALELSYSERTVKNVLHDVVTKLNARSRSQAVAFAVREGLI</sequence>
<feature type="modified residue" description="4-aspartylphosphate" evidence="2">
    <location>
        <position position="53"/>
    </location>
</feature>
<name>A0A9X3N2F2_9ACTN</name>
<dbReference type="SUPFAM" id="SSF46894">
    <property type="entry name" value="C-terminal effector domain of the bipartite response regulators"/>
    <property type="match status" value="1"/>
</dbReference>
<dbReference type="SMART" id="SM00448">
    <property type="entry name" value="REC"/>
    <property type="match status" value="1"/>
</dbReference>
<dbReference type="PROSITE" id="PS50043">
    <property type="entry name" value="HTH_LUXR_2"/>
    <property type="match status" value="1"/>
</dbReference>
<evidence type="ECO:0000259" key="3">
    <source>
        <dbReference type="PROSITE" id="PS50043"/>
    </source>
</evidence>
<protein>
    <submittedName>
        <fullName evidence="5">Response regulator transcription factor</fullName>
    </submittedName>
</protein>
<dbReference type="GO" id="GO:0003677">
    <property type="term" value="F:DNA binding"/>
    <property type="evidence" value="ECO:0007669"/>
    <property type="project" value="UniProtKB-KW"/>
</dbReference>
<dbReference type="GO" id="GO:0006355">
    <property type="term" value="P:regulation of DNA-templated transcription"/>
    <property type="evidence" value="ECO:0007669"/>
    <property type="project" value="InterPro"/>
</dbReference>
<dbReference type="PANTHER" id="PTHR43214:SF43">
    <property type="entry name" value="TWO-COMPONENT RESPONSE REGULATOR"/>
    <property type="match status" value="1"/>
</dbReference>
<dbReference type="InterPro" id="IPR000792">
    <property type="entry name" value="Tscrpt_reg_LuxR_C"/>
</dbReference>